<dbReference type="AlphaFoldDB" id="A0AAW7YRL5"/>
<evidence type="ECO:0000259" key="5">
    <source>
        <dbReference type="Pfam" id="PF01168"/>
    </source>
</evidence>
<feature type="domain" description="Alanine racemase N-terminal" evidence="5">
    <location>
        <begin position="8"/>
        <end position="223"/>
    </location>
</feature>
<sequence length="225" mass="25753">MRKVEENLAKINDEINQQREKSNISTQPSVIAVTKYVTIERAKEAYQAGLRHFGENRLEGFKEKKEALPSDAVFHFIGSLQSRKVKDVINEVDYFHALDRMSLAKEINKRANHTISCFLQVNVSGESSKHGIDLDDVNSFIEDLKQYENIKIVGLMTMAPFTDDVEYIQSLFRKLRIKRDEIQKLNLEYAPCTELSMGMSNDYLIAIEEGATFVRIGTKLVGEEE</sequence>
<proteinExistence type="inferred from homology"/>
<dbReference type="FunFam" id="3.20.20.10:FF:000011">
    <property type="entry name" value="Pyridoxal phosphate homeostasis protein"/>
    <property type="match status" value="1"/>
</dbReference>
<dbReference type="EMBL" id="JAUOQO010000005">
    <property type="protein sequence ID" value="MDO6574008.1"/>
    <property type="molecule type" value="Genomic_DNA"/>
</dbReference>
<comment type="function">
    <text evidence="2">Pyridoxal 5'-phosphate (PLP)-binding protein, which is involved in PLP homeostasis.</text>
</comment>
<dbReference type="PIRSF" id="PIRSF004848">
    <property type="entry name" value="YBL036c_PLPDEIII"/>
    <property type="match status" value="1"/>
</dbReference>
<gene>
    <name evidence="6" type="ORF">Q4528_07535</name>
</gene>
<keyword evidence="1 2" id="KW-0663">Pyridoxal phosphate</keyword>
<dbReference type="CDD" id="cd00635">
    <property type="entry name" value="PLPDE_III_YBL036c_like"/>
    <property type="match status" value="1"/>
</dbReference>
<evidence type="ECO:0000256" key="1">
    <source>
        <dbReference type="ARBA" id="ARBA00022898"/>
    </source>
</evidence>
<dbReference type="InterPro" id="IPR011078">
    <property type="entry name" value="PyrdxlP_homeostasis"/>
</dbReference>
<feature type="modified residue" description="N6-(pyridoxal phosphate)lysine" evidence="2 3">
    <location>
        <position position="35"/>
    </location>
</feature>
<reference evidence="6" key="1">
    <citation type="submission" date="2023-07" db="EMBL/GenBank/DDBJ databases">
        <title>Genome content predicts the carbon catabolic preferences of heterotrophic bacteria.</title>
        <authorList>
            <person name="Gralka M."/>
        </authorList>
    </citation>
    <scope>NUCLEOTIDE SEQUENCE</scope>
    <source>
        <strain evidence="6">E2R20</strain>
    </source>
</reference>
<protein>
    <recommendedName>
        <fullName evidence="2">Pyridoxal phosphate homeostasis protein</fullName>
        <shortName evidence="2">PLP homeostasis protein</shortName>
    </recommendedName>
</protein>
<dbReference type="InterPro" id="IPR001608">
    <property type="entry name" value="Ala_racemase_N"/>
</dbReference>
<comment type="similarity">
    <text evidence="2 4">Belongs to the pyridoxal phosphate-binding protein YggS/PROSC family.</text>
</comment>
<evidence type="ECO:0000313" key="6">
    <source>
        <dbReference type="EMBL" id="MDO6574008.1"/>
    </source>
</evidence>
<dbReference type="PANTHER" id="PTHR10146:SF14">
    <property type="entry name" value="PYRIDOXAL PHOSPHATE HOMEOSTASIS PROTEIN"/>
    <property type="match status" value="1"/>
</dbReference>
<evidence type="ECO:0000256" key="2">
    <source>
        <dbReference type="HAMAP-Rule" id="MF_02087"/>
    </source>
</evidence>
<organism evidence="6 7">
    <name type="scientific">Staphylococcus pasteuri_A</name>
    <dbReference type="NCBI Taxonomy" id="3062664"/>
    <lineage>
        <taxon>Bacteria</taxon>
        <taxon>Bacillati</taxon>
        <taxon>Bacillota</taxon>
        <taxon>Bacilli</taxon>
        <taxon>Bacillales</taxon>
        <taxon>Staphylococcaceae</taxon>
        <taxon>Staphylococcus</taxon>
    </lineage>
</organism>
<dbReference type="GO" id="GO:0030170">
    <property type="term" value="F:pyridoxal phosphate binding"/>
    <property type="evidence" value="ECO:0007669"/>
    <property type="project" value="UniProtKB-UniRule"/>
</dbReference>
<keyword evidence="7" id="KW-1185">Reference proteome</keyword>
<comment type="caution">
    <text evidence="6">The sequence shown here is derived from an EMBL/GenBank/DDBJ whole genome shotgun (WGS) entry which is preliminary data.</text>
</comment>
<dbReference type="Pfam" id="PF01168">
    <property type="entry name" value="Ala_racemase_N"/>
    <property type="match status" value="1"/>
</dbReference>
<name>A0AAW7YRL5_9STAP</name>
<accession>A0AAW7YRL5</accession>
<dbReference type="PROSITE" id="PS01211">
    <property type="entry name" value="UPF0001"/>
    <property type="match status" value="1"/>
</dbReference>
<dbReference type="SUPFAM" id="SSF51419">
    <property type="entry name" value="PLP-binding barrel"/>
    <property type="match status" value="1"/>
</dbReference>
<evidence type="ECO:0000256" key="3">
    <source>
        <dbReference type="PIRSR" id="PIRSR004848-1"/>
    </source>
</evidence>
<comment type="cofactor">
    <cofactor evidence="3">
        <name>pyridoxal 5'-phosphate</name>
        <dbReference type="ChEBI" id="CHEBI:597326"/>
    </cofactor>
</comment>
<evidence type="ECO:0000313" key="7">
    <source>
        <dbReference type="Proteomes" id="UP001170310"/>
    </source>
</evidence>
<dbReference type="RefSeq" id="WP_017637166.1">
    <property type="nucleotide sequence ID" value="NZ_JAUOQO010000005.1"/>
</dbReference>
<evidence type="ECO:0000256" key="4">
    <source>
        <dbReference type="RuleBase" id="RU004514"/>
    </source>
</evidence>
<dbReference type="InterPro" id="IPR029066">
    <property type="entry name" value="PLP-binding_barrel"/>
</dbReference>
<dbReference type="NCBIfam" id="TIGR00044">
    <property type="entry name" value="YggS family pyridoxal phosphate-dependent enzyme"/>
    <property type="match status" value="1"/>
</dbReference>
<dbReference type="Gene3D" id="3.20.20.10">
    <property type="entry name" value="Alanine racemase"/>
    <property type="match status" value="1"/>
</dbReference>
<dbReference type="PANTHER" id="PTHR10146">
    <property type="entry name" value="PROLINE SYNTHETASE CO-TRANSCRIBED BACTERIAL HOMOLOG PROTEIN"/>
    <property type="match status" value="1"/>
</dbReference>
<dbReference type="Proteomes" id="UP001170310">
    <property type="component" value="Unassembled WGS sequence"/>
</dbReference>
<dbReference type="HAMAP" id="MF_02087">
    <property type="entry name" value="PLP_homeostasis"/>
    <property type="match status" value="1"/>
</dbReference>